<feature type="transmembrane region" description="Helical" evidence="6">
    <location>
        <begin position="352"/>
        <end position="373"/>
    </location>
</feature>
<evidence type="ECO:0000256" key="4">
    <source>
        <dbReference type="ARBA" id="ARBA00022989"/>
    </source>
</evidence>
<feature type="transmembrane region" description="Helical" evidence="6">
    <location>
        <begin position="546"/>
        <end position="565"/>
    </location>
</feature>
<sequence>MTRPAVFDQRVYASGTYSPLCEVAALRISLGQASAAQVADIVKGLLNCTQNLQTTDRKKRKKKDMSEAKVTWASLPRKDQLLILFLVRFCEPIVKVSISAYVYFQLQWLDPSLPSAKVVQQVTLLQAAYTVAQGLASMFLGTIADSPRGGRKFVVVMSLFGSFVACSLFGFVANFKQAIALRFIEGLTNGNVAMVRTMTSELVKEKKFQARAFVLLNISTGFAIILSALVAAVTVELTPKAHGSGGGLLTRYPYALPALLNAGFLLLVLLTATLFLEETSKLVRDRYDPGIALSRYVMSKLGLARGGSKEQEYHVIDEGEEMAFLPESPHASAPPKIAPILPTARMFTKNMFVTLLACFICDTHLTVASVSFPNLLVTPVSTVEEESRRQLPFFFGGGAGFTPLPLAVYSVMYGAFSIPLQLFLYPRLAQRLGALHVWRIFYLAFPLLYYAYPFAALVPSSSPPPAGKTGAPIWAVLTAMQVLTALLTSTVSPSQTVLINSACPHPSALARTHSVAFVISTATRAGSTALAGALLGYGAAHNVTGLVFWLCAALAALGSCLNPFLREGSGHEIRLAGDD</sequence>
<feature type="transmembrane region" description="Helical" evidence="6">
    <location>
        <begin position="81"/>
        <end position="104"/>
    </location>
</feature>
<dbReference type="AlphaFoldDB" id="A0A4P7NFP3"/>
<dbReference type="PANTHER" id="PTHR23504:SF6">
    <property type="entry name" value="MULTIDRUG TRANSPORTER, PUTATIVE (AFU_ORTHOLOGUE AFUA_4G08740)-RELATED"/>
    <property type="match status" value="1"/>
</dbReference>
<keyword evidence="4 6" id="KW-1133">Transmembrane helix</keyword>
<dbReference type="EMBL" id="CP034207">
    <property type="protein sequence ID" value="QBZ60719.1"/>
    <property type="molecule type" value="Genomic_DNA"/>
</dbReference>
<dbReference type="PANTHER" id="PTHR23504">
    <property type="entry name" value="MAJOR FACILITATOR SUPERFAMILY DOMAIN-CONTAINING PROTEIN 10"/>
    <property type="match status" value="1"/>
</dbReference>
<dbReference type="PROSITE" id="PS50850">
    <property type="entry name" value="MFS"/>
    <property type="match status" value="1"/>
</dbReference>
<dbReference type="Proteomes" id="UP000294847">
    <property type="component" value="Chromosome 4"/>
</dbReference>
<evidence type="ECO:0000313" key="9">
    <source>
        <dbReference type="Proteomes" id="UP000294847"/>
    </source>
</evidence>
<feature type="transmembrane region" description="Helical" evidence="6">
    <location>
        <begin position="515"/>
        <end position="540"/>
    </location>
</feature>
<comment type="subcellular location">
    <subcellularLocation>
        <location evidence="1">Membrane</location>
        <topology evidence="1">Multi-pass membrane protein</topology>
    </subcellularLocation>
</comment>
<dbReference type="InterPro" id="IPR020846">
    <property type="entry name" value="MFS_dom"/>
</dbReference>
<evidence type="ECO:0000259" key="7">
    <source>
        <dbReference type="PROSITE" id="PS50850"/>
    </source>
</evidence>
<keyword evidence="5 6" id="KW-0472">Membrane</keyword>
<gene>
    <name evidence="8" type="ORF">PoMZ_07661</name>
</gene>
<evidence type="ECO:0000313" key="8">
    <source>
        <dbReference type="EMBL" id="QBZ60719.1"/>
    </source>
</evidence>
<feature type="transmembrane region" description="Helical" evidence="6">
    <location>
        <begin position="432"/>
        <end position="452"/>
    </location>
</feature>
<name>A0A4P7NFP3_PYROR</name>
<protein>
    <recommendedName>
        <fullName evidence="7">Major facilitator superfamily (MFS) profile domain-containing protein</fullName>
    </recommendedName>
</protein>
<feature type="transmembrane region" description="Helical" evidence="6">
    <location>
        <begin position="393"/>
        <end position="420"/>
    </location>
</feature>
<dbReference type="GO" id="GO:0016020">
    <property type="term" value="C:membrane"/>
    <property type="evidence" value="ECO:0007669"/>
    <property type="project" value="UniProtKB-SubCell"/>
</dbReference>
<feature type="transmembrane region" description="Helical" evidence="6">
    <location>
        <begin position="254"/>
        <end position="276"/>
    </location>
</feature>
<organism evidence="8 9">
    <name type="scientific">Pyricularia oryzae</name>
    <name type="common">Rice blast fungus</name>
    <name type="synonym">Magnaporthe oryzae</name>
    <dbReference type="NCBI Taxonomy" id="318829"/>
    <lineage>
        <taxon>Eukaryota</taxon>
        <taxon>Fungi</taxon>
        <taxon>Dikarya</taxon>
        <taxon>Ascomycota</taxon>
        <taxon>Pezizomycotina</taxon>
        <taxon>Sordariomycetes</taxon>
        <taxon>Sordariomycetidae</taxon>
        <taxon>Magnaporthales</taxon>
        <taxon>Pyriculariaceae</taxon>
        <taxon>Pyricularia</taxon>
    </lineage>
</organism>
<feature type="transmembrane region" description="Helical" evidence="6">
    <location>
        <begin position="153"/>
        <end position="173"/>
    </location>
</feature>
<feature type="domain" description="Major facilitator superfamily (MFS) profile" evidence="7">
    <location>
        <begin position="80"/>
        <end position="570"/>
    </location>
</feature>
<evidence type="ECO:0000256" key="6">
    <source>
        <dbReference type="SAM" id="Phobius"/>
    </source>
</evidence>
<dbReference type="InterPro" id="IPR036259">
    <property type="entry name" value="MFS_trans_sf"/>
</dbReference>
<keyword evidence="2" id="KW-0813">Transport</keyword>
<evidence type="ECO:0000256" key="3">
    <source>
        <dbReference type="ARBA" id="ARBA00022692"/>
    </source>
</evidence>
<dbReference type="Pfam" id="PF07690">
    <property type="entry name" value="MFS_1"/>
    <property type="match status" value="1"/>
</dbReference>
<feature type="transmembrane region" description="Helical" evidence="6">
    <location>
        <begin position="210"/>
        <end position="234"/>
    </location>
</feature>
<proteinExistence type="predicted"/>
<evidence type="ECO:0000256" key="2">
    <source>
        <dbReference type="ARBA" id="ARBA00022448"/>
    </source>
</evidence>
<dbReference type="SUPFAM" id="SSF103473">
    <property type="entry name" value="MFS general substrate transporter"/>
    <property type="match status" value="1"/>
</dbReference>
<dbReference type="InterPro" id="IPR011701">
    <property type="entry name" value="MFS"/>
</dbReference>
<reference evidence="8 9" key="1">
    <citation type="journal article" date="2019" name="Mol. Biol. Evol.">
        <title>Blast fungal genomes show frequent chromosomal changes, gene gains and losses, and effector gene turnover.</title>
        <authorList>
            <person name="Gomez Luciano L.B."/>
            <person name="Jason Tsai I."/>
            <person name="Chuma I."/>
            <person name="Tosa Y."/>
            <person name="Chen Y.H."/>
            <person name="Li J.Y."/>
            <person name="Li M.Y."/>
            <person name="Jade Lu M.Y."/>
            <person name="Nakayashiki H."/>
            <person name="Li W.H."/>
        </authorList>
    </citation>
    <scope>NUCLEOTIDE SEQUENCE [LARGE SCALE GENOMIC DNA]</scope>
    <source>
        <strain evidence="8">MZ5-1-6</strain>
    </source>
</reference>
<dbReference type="Gene3D" id="1.20.1250.20">
    <property type="entry name" value="MFS general substrate transporter like domains"/>
    <property type="match status" value="1"/>
</dbReference>
<evidence type="ECO:0000256" key="5">
    <source>
        <dbReference type="ARBA" id="ARBA00023136"/>
    </source>
</evidence>
<feature type="transmembrane region" description="Helical" evidence="6">
    <location>
        <begin position="472"/>
        <end position="494"/>
    </location>
</feature>
<evidence type="ECO:0000256" key="1">
    <source>
        <dbReference type="ARBA" id="ARBA00004141"/>
    </source>
</evidence>
<keyword evidence="3 6" id="KW-0812">Transmembrane</keyword>
<dbReference type="GO" id="GO:0022857">
    <property type="term" value="F:transmembrane transporter activity"/>
    <property type="evidence" value="ECO:0007669"/>
    <property type="project" value="InterPro"/>
</dbReference>
<accession>A0A4P7NFP3</accession>